<dbReference type="GO" id="GO:0015562">
    <property type="term" value="F:efflux transmembrane transporter activity"/>
    <property type="evidence" value="ECO:0007669"/>
    <property type="project" value="InterPro"/>
</dbReference>
<gene>
    <name evidence="3" type="ORF">N47_G32250</name>
</gene>
<dbReference type="PANTHER" id="PTHR30203:SF33">
    <property type="entry name" value="BLR4455 PROTEIN"/>
    <property type="match status" value="1"/>
</dbReference>
<name>E1YBF7_9BACT</name>
<dbReference type="Pfam" id="PF02321">
    <property type="entry name" value="OEP"/>
    <property type="match status" value="1"/>
</dbReference>
<proteinExistence type="inferred from homology"/>
<evidence type="ECO:0000256" key="2">
    <source>
        <dbReference type="SAM" id="Coils"/>
    </source>
</evidence>
<reference evidence="3" key="1">
    <citation type="journal article" date="2011" name="Environ. Microbiol.">
        <title>Genomic insights into the metabolic potential of the polycyclic aromatic hydrocarbon degrading sulfate-reducing Deltaproteobacterium N47.</title>
        <authorList>
            <person name="Bergmann F."/>
            <person name="Selesi D."/>
            <person name="Weinmaier T."/>
            <person name="Tischler P."/>
            <person name="Rattei T."/>
            <person name="Meckenstock R.U."/>
        </authorList>
    </citation>
    <scope>NUCLEOTIDE SEQUENCE</scope>
</reference>
<keyword evidence="2" id="KW-0175">Coiled coil</keyword>
<comment type="similarity">
    <text evidence="1">Belongs to the outer membrane factor (OMF) (TC 1.B.17) family.</text>
</comment>
<dbReference type="Gene3D" id="1.20.1600.10">
    <property type="entry name" value="Outer membrane efflux proteins (OEP)"/>
    <property type="match status" value="1"/>
</dbReference>
<dbReference type="SUPFAM" id="SSF56954">
    <property type="entry name" value="Outer membrane efflux proteins (OEP)"/>
    <property type="match status" value="1"/>
</dbReference>
<dbReference type="EMBL" id="FR695868">
    <property type="protein sequence ID" value="CBX27901.1"/>
    <property type="molecule type" value="Genomic_DNA"/>
</dbReference>
<protein>
    <recommendedName>
        <fullName evidence="4">Outer membrane efflux protein</fullName>
    </recommendedName>
</protein>
<evidence type="ECO:0000256" key="1">
    <source>
        <dbReference type="ARBA" id="ARBA00007613"/>
    </source>
</evidence>
<dbReference type="PANTHER" id="PTHR30203">
    <property type="entry name" value="OUTER MEMBRANE CATION EFFLUX PROTEIN"/>
    <property type="match status" value="1"/>
</dbReference>
<evidence type="ECO:0000313" key="3">
    <source>
        <dbReference type="EMBL" id="CBX27901.1"/>
    </source>
</evidence>
<dbReference type="InterPro" id="IPR003423">
    <property type="entry name" value="OMP_efflux"/>
</dbReference>
<accession>E1YBF7</accession>
<dbReference type="AlphaFoldDB" id="E1YBF7"/>
<evidence type="ECO:0008006" key="4">
    <source>
        <dbReference type="Google" id="ProtNLM"/>
    </source>
</evidence>
<feature type="coiled-coil region" evidence="2">
    <location>
        <begin position="35"/>
        <end position="72"/>
    </location>
</feature>
<dbReference type="InterPro" id="IPR010131">
    <property type="entry name" value="MdtP/NodT-like"/>
</dbReference>
<organism evidence="3">
    <name type="scientific">uncultured Desulfobacterium sp</name>
    <dbReference type="NCBI Taxonomy" id="201089"/>
    <lineage>
        <taxon>Bacteria</taxon>
        <taxon>Pseudomonadati</taxon>
        <taxon>Thermodesulfobacteriota</taxon>
        <taxon>Desulfobacteria</taxon>
        <taxon>Desulfobacterales</taxon>
        <taxon>Desulfobacteriaceae</taxon>
        <taxon>Desulfobacterium</taxon>
        <taxon>environmental samples</taxon>
    </lineage>
</organism>
<sequence length="139" mass="14930">MIISPGGRNSAQLASAFAAYDGTVAMYRQTVLTAFQDVEDQLAAQQLLAQQLDKENAALESAKRMLNISNNRYKSGVEQYLDVIVAQVAELTHKQNVVKLNGQRLAASVSLIKALGAGWKATSAMSSENTSICCGSTKY</sequence>